<comment type="caution">
    <text evidence="2">The sequence shown here is derived from an EMBL/GenBank/DDBJ whole genome shotgun (WGS) entry which is preliminary data.</text>
</comment>
<dbReference type="EMBL" id="BSUO01000001">
    <property type="protein sequence ID" value="GMA40122.1"/>
    <property type="molecule type" value="Genomic_DNA"/>
</dbReference>
<reference evidence="3" key="1">
    <citation type="journal article" date="2019" name="Int. J. Syst. Evol. Microbiol.">
        <title>The Global Catalogue of Microorganisms (GCM) 10K type strain sequencing project: providing services to taxonomists for standard genome sequencing and annotation.</title>
        <authorList>
            <consortium name="The Broad Institute Genomics Platform"/>
            <consortium name="The Broad Institute Genome Sequencing Center for Infectious Disease"/>
            <person name="Wu L."/>
            <person name="Ma J."/>
        </authorList>
    </citation>
    <scope>NUCLEOTIDE SEQUENCE [LARGE SCALE GENOMIC DNA]</scope>
    <source>
        <strain evidence="3">NBRC 113072</strain>
    </source>
</reference>
<gene>
    <name evidence="2" type="ORF">GCM10025883_21670</name>
</gene>
<proteinExistence type="predicted"/>
<sequence>MAPAVSTLGSGSRWGLGEPRGHLRSSSGFRHFRETIGGTHETPEATLSHFEQRGDETVVHSGADARRRLTELGIDVGALESALDAGDVAARQADDFSPVTAAGTMRWFETVRTLRQRLAESGWTCSDVRNSPRAIDPTGREGLLAVRGNAATGRIDGDPKTARPRGNASSRSVRVNGQLMMDVVVAALADMAGERALGVRTWFLLYYRSEADELRAEVSLPVAISDQGVVEDWAERIILEPRTFGAPLSLPRDAGGGDDVEFEIVSR</sequence>
<organism evidence="2 3">
    <name type="scientific">Mobilicoccus caccae</name>
    <dbReference type="NCBI Taxonomy" id="1859295"/>
    <lineage>
        <taxon>Bacteria</taxon>
        <taxon>Bacillati</taxon>
        <taxon>Actinomycetota</taxon>
        <taxon>Actinomycetes</taxon>
        <taxon>Micrococcales</taxon>
        <taxon>Dermatophilaceae</taxon>
        <taxon>Mobilicoccus</taxon>
    </lineage>
</organism>
<name>A0ABQ6IQG5_9MICO</name>
<protein>
    <submittedName>
        <fullName evidence="2">Uncharacterized protein</fullName>
    </submittedName>
</protein>
<accession>A0ABQ6IQG5</accession>
<keyword evidence="3" id="KW-1185">Reference proteome</keyword>
<evidence type="ECO:0000313" key="2">
    <source>
        <dbReference type="EMBL" id="GMA40122.1"/>
    </source>
</evidence>
<evidence type="ECO:0000256" key="1">
    <source>
        <dbReference type="SAM" id="MobiDB-lite"/>
    </source>
</evidence>
<dbReference type="Proteomes" id="UP001157126">
    <property type="component" value="Unassembled WGS sequence"/>
</dbReference>
<evidence type="ECO:0000313" key="3">
    <source>
        <dbReference type="Proteomes" id="UP001157126"/>
    </source>
</evidence>
<feature type="region of interest" description="Disordered" evidence="1">
    <location>
        <begin position="1"/>
        <end position="26"/>
    </location>
</feature>
<feature type="region of interest" description="Disordered" evidence="1">
    <location>
        <begin position="148"/>
        <end position="171"/>
    </location>
</feature>